<dbReference type="EC" id="1.2.7.1" evidence="1"/>
<evidence type="ECO:0000259" key="4">
    <source>
        <dbReference type="Pfam" id="PF01558"/>
    </source>
</evidence>
<evidence type="ECO:0000256" key="3">
    <source>
        <dbReference type="ARBA" id="ARBA00049357"/>
    </source>
</evidence>
<comment type="catalytic activity">
    <reaction evidence="3">
        <text>2 oxidized [2Fe-2S]-[ferredoxin] + pyruvate + CoA = 2 reduced [2Fe-2S]-[ferredoxin] + acetyl-CoA + CO2 + H(+)</text>
        <dbReference type="Rhea" id="RHEA:12765"/>
        <dbReference type="Rhea" id="RHEA-COMP:10000"/>
        <dbReference type="Rhea" id="RHEA-COMP:10001"/>
        <dbReference type="ChEBI" id="CHEBI:15361"/>
        <dbReference type="ChEBI" id="CHEBI:15378"/>
        <dbReference type="ChEBI" id="CHEBI:16526"/>
        <dbReference type="ChEBI" id="CHEBI:33737"/>
        <dbReference type="ChEBI" id="CHEBI:33738"/>
        <dbReference type="ChEBI" id="CHEBI:57287"/>
        <dbReference type="ChEBI" id="CHEBI:57288"/>
        <dbReference type="EC" id="1.2.7.1"/>
    </reaction>
</comment>
<proteinExistence type="predicted"/>
<keyword evidence="5" id="KW-0670">Pyruvate</keyword>
<evidence type="ECO:0000313" key="5">
    <source>
        <dbReference type="EMBL" id="HHR40535.1"/>
    </source>
</evidence>
<dbReference type="SUPFAM" id="SSF53323">
    <property type="entry name" value="Pyruvate-ferredoxin oxidoreductase, PFOR, domain III"/>
    <property type="match status" value="1"/>
</dbReference>
<comment type="caution">
    <text evidence="5">The sequence shown here is derived from an EMBL/GenBank/DDBJ whole genome shotgun (WGS) entry which is preliminary data.</text>
</comment>
<dbReference type="InterPro" id="IPR002869">
    <property type="entry name" value="Pyrv_flavodox_OxRed_cen"/>
</dbReference>
<name>A0A7C5Y479_CALS0</name>
<dbReference type="NCBIfam" id="TIGR02175">
    <property type="entry name" value="PorC_KorC"/>
    <property type="match status" value="1"/>
</dbReference>
<feature type="domain" description="Pyruvate/ketoisovalerate oxidoreductase catalytic" evidence="4">
    <location>
        <begin position="43"/>
        <end position="213"/>
    </location>
</feature>
<evidence type="ECO:0000256" key="1">
    <source>
        <dbReference type="ARBA" id="ARBA00012822"/>
    </source>
</evidence>
<dbReference type="PANTHER" id="PTHR43366">
    <property type="entry name" value="PYRUVATE SYNTHASE SUBUNIT PORC"/>
    <property type="match status" value="1"/>
</dbReference>
<dbReference type="EMBL" id="DRXS01000094">
    <property type="protein sequence ID" value="HHR40535.1"/>
    <property type="molecule type" value="Genomic_DNA"/>
</dbReference>
<dbReference type="GO" id="GO:0019164">
    <property type="term" value="F:pyruvate synthase activity"/>
    <property type="evidence" value="ECO:0007669"/>
    <property type="project" value="UniProtKB-EC"/>
</dbReference>
<organism evidence="5">
    <name type="scientific">Caldiarchaeum subterraneum</name>
    <dbReference type="NCBI Taxonomy" id="311458"/>
    <lineage>
        <taxon>Archaea</taxon>
        <taxon>Nitrososphaerota</taxon>
        <taxon>Candidatus Caldarchaeales</taxon>
        <taxon>Candidatus Caldarchaeaceae</taxon>
        <taxon>Candidatus Caldarchaeum</taxon>
    </lineage>
</organism>
<dbReference type="InterPro" id="IPR011894">
    <property type="entry name" value="PorC_KorC"/>
</dbReference>
<dbReference type="InterPro" id="IPR019752">
    <property type="entry name" value="Pyrv/ketoisovalerate_OxRed_cat"/>
</dbReference>
<protein>
    <recommendedName>
        <fullName evidence="1">pyruvate synthase</fullName>
        <ecNumber evidence="1">1.2.7.1</ecNumber>
    </recommendedName>
</protein>
<dbReference type="Pfam" id="PF01558">
    <property type="entry name" value="POR"/>
    <property type="match status" value="1"/>
</dbReference>
<dbReference type="Gene3D" id="3.40.920.10">
    <property type="entry name" value="Pyruvate-ferredoxin oxidoreductase, PFOR, domain III"/>
    <property type="match status" value="1"/>
</dbReference>
<reference evidence="5" key="1">
    <citation type="journal article" date="2020" name="mSystems">
        <title>Genome- and Community-Level Interaction Insights into Carbon Utilization and Element Cycling Functions of Hydrothermarchaeota in Hydrothermal Sediment.</title>
        <authorList>
            <person name="Zhou Z."/>
            <person name="Liu Y."/>
            <person name="Xu W."/>
            <person name="Pan J."/>
            <person name="Luo Z.H."/>
            <person name="Li M."/>
        </authorList>
    </citation>
    <scope>NUCLEOTIDE SEQUENCE [LARGE SCALE GENOMIC DNA]</scope>
    <source>
        <strain evidence="5">SpSt-1084</strain>
    </source>
</reference>
<dbReference type="PANTHER" id="PTHR43366:SF1">
    <property type="entry name" value="PYRUVATE SYNTHASE SUBUNIT PORC"/>
    <property type="match status" value="1"/>
</dbReference>
<keyword evidence="2" id="KW-0560">Oxidoreductase</keyword>
<dbReference type="InterPro" id="IPR051626">
    <property type="entry name" value="Oxidoreductase_gamma_subunit"/>
</dbReference>
<evidence type="ECO:0000256" key="2">
    <source>
        <dbReference type="ARBA" id="ARBA00023002"/>
    </source>
</evidence>
<sequence length="244" mass="26446">MGKHRNYVGYLSIKRKNQKIIGSECTYVLGTHVLLKVRFHGRGGQGVKTSSRILGQAAFLSGFVAQDSPIYGAERRGAPVAGFTRISDEPILERGYIFDPYMVIVMDDTLLGDWLAKPLEGLAKGGVVFVNTYVDTVSVERGNCHVVNNNLTEDALKFLGRAVISTAAAAAAAKLTGIIEKSAVLQATVEELSEIGLDEETVEKNLKMVGNVYDTVPKISFHVEGDGDSGREIVTLTPDRVVFE</sequence>
<gene>
    <name evidence="5" type="ORF">ENM42_01765</name>
</gene>
<accession>A0A7C5Y479</accession>
<dbReference type="AlphaFoldDB" id="A0A7C5Y479"/>